<organism evidence="2 3">
    <name type="scientific">Candidatus Competibacter phosphatis</name>
    <dbReference type="NCBI Taxonomy" id="221280"/>
    <lineage>
        <taxon>Bacteria</taxon>
        <taxon>Pseudomonadati</taxon>
        <taxon>Pseudomonadota</taxon>
        <taxon>Gammaproteobacteria</taxon>
        <taxon>Candidatus Competibacteraceae</taxon>
        <taxon>Candidatus Competibacter</taxon>
    </lineage>
</organism>
<reference evidence="2 3" key="1">
    <citation type="submission" date="2019-03" db="EMBL/GenBank/DDBJ databases">
        <title>Metabolic reconstructions from genomes of highly enriched 'Candidatus Accumulibacter' and 'Candidatus Competibacter' bioreactor populations.</title>
        <authorList>
            <person name="Annavajhala M.K."/>
            <person name="Welles L."/>
            <person name="Abbas B."/>
            <person name="Sorokin D."/>
            <person name="Park H."/>
            <person name="Van Loosdrecht M."/>
            <person name="Chandran K."/>
        </authorList>
    </citation>
    <scope>NUCLEOTIDE SEQUENCE [LARGE SCALE GENOMIC DNA]</scope>
    <source>
        <strain evidence="2 3">SBR_G</strain>
    </source>
</reference>
<proteinExistence type="predicted"/>
<dbReference type="Gene3D" id="3.40.250.10">
    <property type="entry name" value="Rhodanese-like domain"/>
    <property type="match status" value="1"/>
</dbReference>
<comment type="caution">
    <text evidence="2">The sequence shown here is derived from an EMBL/GenBank/DDBJ whole genome shotgun (WGS) entry which is preliminary data.</text>
</comment>
<dbReference type="SUPFAM" id="SSF69572">
    <property type="entry name" value="Activating enzymes of the ubiquitin-like proteins"/>
    <property type="match status" value="1"/>
</dbReference>
<feature type="domain" description="Rhodanese" evidence="1">
    <location>
        <begin position="308"/>
        <end position="396"/>
    </location>
</feature>
<dbReference type="Pfam" id="PF00899">
    <property type="entry name" value="ThiF"/>
    <property type="match status" value="1"/>
</dbReference>
<dbReference type="Pfam" id="PF00581">
    <property type="entry name" value="Rhodanese"/>
    <property type="match status" value="1"/>
</dbReference>
<dbReference type="NCBIfam" id="NF004281">
    <property type="entry name" value="PRK05690.1"/>
    <property type="match status" value="1"/>
</dbReference>
<sequence length="414" mass="44384">MSNPLHQSSDATSALSVEEQLRYARHLILPEIGLDGQRKLRQASVLVIGAGGLGAPALLYLAAAGVGRLGIIDPDQVELSNLQRQVLYDTAGCGAAKTEQARDRLLALNPHLQIDVYPEAFTLANAACLVEAYDLLIEGSDRFATKYLVNDACVLAGKPYVGASIRAFSGMLSVYAAPDGPCYRCLFPEMPDPETVPSCAQAGVLGTVPGLFGTLQAHEALKLILGIGEPLIGALLTVDLLVMRFQKPRLPRDPNCPVCGDAPTIRALAETEWVCANTSELQADGRSATEQATSTDELPWLSLEAGRRCPTLRWIDVRTEAEFAAGHIPGAEHMPLDRIESLPAQVGPDDALLLYCQRGERAVRAYHLLKGTLQGRLSLLQDGYEGWLRGGLAETADVTVDGMEPPSLAVVERS</sequence>
<keyword evidence="2" id="KW-0808">Transferase</keyword>
<name>A0ABX1TNZ2_9GAMM</name>
<evidence type="ECO:0000259" key="1">
    <source>
        <dbReference type="PROSITE" id="PS50206"/>
    </source>
</evidence>
<dbReference type="InterPro" id="IPR045886">
    <property type="entry name" value="ThiF/MoeB/HesA"/>
</dbReference>
<accession>A0ABX1TNZ2</accession>
<dbReference type="CDD" id="cd00158">
    <property type="entry name" value="RHOD"/>
    <property type="match status" value="1"/>
</dbReference>
<dbReference type="InterPro" id="IPR036873">
    <property type="entry name" value="Rhodanese-like_dom_sf"/>
</dbReference>
<dbReference type="CDD" id="cd00757">
    <property type="entry name" value="ThiF_MoeB_HesA_family"/>
    <property type="match status" value="1"/>
</dbReference>
<dbReference type="Proteomes" id="UP000760480">
    <property type="component" value="Unassembled WGS sequence"/>
</dbReference>
<evidence type="ECO:0000313" key="2">
    <source>
        <dbReference type="EMBL" id="NMQ19769.1"/>
    </source>
</evidence>
<dbReference type="InterPro" id="IPR035985">
    <property type="entry name" value="Ubiquitin-activating_enz"/>
</dbReference>
<dbReference type="PANTHER" id="PTHR10953">
    <property type="entry name" value="UBIQUITIN-ACTIVATING ENZYME E1"/>
    <property type="match status" value="1"/>
</dbReference>
<dbReference type="RefSeq" id="WP_169249030.1">
    <property type="nucleotide sequence ID" value="NZ_SPMZ01000031.1"/>
</dbReference>
<dbReference type="SMART" id="SM00450">
    <property type="entry name" value="RHOD"/>
    <property type="match status" value="1"/>
</dbReference>
<keyword evidence="3" id="KW-1185">Reference proteome</keyword>
<dbReference type="GO" id="GO:0016779">
    <property type="term" value="F:nucleotidyltransferase activity"/>
    <property type="evidence" value="ECO:0007669"/>
    <property type="project" value="UniProtKB-KW"/>
</dbReference>
<gene>
    <name evidence="2" type="primary">moeB</name>
    <name evidence="2" type="ORF">E4P82_11510</name>
</gene>
<protein>
    <submittedName>
        <fullName evidence="2">Molybdopterin-synthase adenylyltransferase MoeB</fullName>
    </submittedName>
</protein>
<dbReference type="InterPro" id="IPR000594">
    <property type="entry name" value="ThiF_NAD_FAD-bd"/>
</dbReference>
<keyword evidence="2" id="KW-0548">Nucleotidyltransferase</keyword>
<dbReference type="PROSITE" id="PS50206">
    <property type="entry name" value="RHODANESE_3"/>
    <property type="match status" value="1"/>
</dbReference>
<dbReference type="InterPro" id="IPR001763">
    <property type="entry name" value="Rhodanese-like_dom"/>
</dbReference>
<dbReference type="Gene3D" id="3.40.50.720">
    <property type="entry name" value="NAD(P)-binding Rossmann-like Domain"/>
    <property type="match status" value="1"/>
</dbReference>
<dbReference type="EMBL" id="SPMZ01000031">
    <property type="protein sequence ID" value="NMQ19769.1"/>
    <property type="molecule type" value="Genomic_DNA"/>
</dbReference>
<evidence type="ECO:0000313" key="3">
    <source>
        <dbReference type="Proteomes" id="UP000760480"/>
    </source>
</evidence>
<dbReference type="PANTHER" id="PTHR10953:SF102">
    <property type="entry name" value="ADENYLYLTRANSFERASE AND SULFURTRANSFERASE MOCS3"/>
    <property type="match status" value="1"/>
</dbReference>